<evidence type="ECO:0000256" key="2">
    <source>
        <dbReference type="SAM" id="MobiDB-lite"/>
    </source>
</evidence>
<dbReference type="InterPro" id="IPR035984">
    <property type="entry name" value="Acyl-CoA-binding_sf"/>
</dbReference>
<feature type="domain" description="ACB" evidence="4">
    <location>
        <begin position="25"/>
        <end position="116"/>
    </location>
</feature>
<keyword evidence="1" id="KW-0007">Acetylation</keyword>
<dbReference type="Pfam" id="PF00887">
    <property type="entry name" value="ACBP"/>
    <property type="match status" value="1"/>
</dbReference>
<dbReference type="Gene3D" id="2.60.120.680">
    <property type="entry name" value="GOLD domain"/>
    <property type="match status" value="1"/>
</dbReference>
<dbReference type="PANTHER" id="PTHR22973:SF11">
    <property type="entry name" value="GOLGI RESIDENT PROTEIN GCP60"/>
    <property type="match status" value="1"/>
</dbReference>
<organism evidence="5 6">
    <name type="scientific">Trichobilharzia regenti</name>
    <name type="common">Nasal bird schistosome</name>
    <dbReference type="NCBI Taxonomy" id="157069"/>
    <lineage>
        <taxon>Eukaryota</taxon>
        <taxon>Metazoa</taxon>
        <taxon>Spiralia</taxon>
        <taxon>Lophotrochozoa</taxon>
        <taxon>Platyhelminthes</taxon>
        <taxon>Trematoda</taxon>
        <taxon>Digenea</taxon>
        <taxon>Strigeidida</taxon>
        <taxon>Schistosomatoidea</taxon>
        <taxon>Schistosomatidae</taxon>
        <taxon>Trichobilharzia</taxon>
    </lineage>
</organism>
<evidence type="ECO:0000259" key="3">
    <source>
        <dbReference type="PROSITE" id="PS50866"/>
    </source>
</evidence>
<feature type="compositionally biased region" description="Polar residues" evidence="2">
    <location>
        <begin position="248"/>
        <end position="262"/>
    </location>
</feature>
<dbReference type="GO" id="GO:0000062">
    <property type="term" value="F:fatty-acyl-CoA binding"/>
    <property type="evidence" value="ECO:0007669"/>
    <property type="project" value="InterPro"/>
</dbReference>
<dbReference type="InterPro" id="IPR014352">
    <property type="entry name" value="FERM/acyl-CoA-bd_prot_sf"/>
</dbReference>
<evidence type="ECO:0000259" key="4">
    <source>
        <dbReference type="PROSITE" id="PS51228"/>
    </source>
</evidence>
<reference evidence="6" key="2">
    <citation type="submission" date="2023-11" db="UniProtKB">
        <authorList>
            <consortium name="WormBaseParasite"/>
        </authorList>
    </citation>
    <scope>IDENTIFICATION</scope>
</reference>
<dbReference type="SUPFAM" id="SSF101576">
    <property type="entry name" value="Supernatant protein factor (SPF), C-terminal domain"/>
    <property type="match status" value="1"/>
</dbReference>
<proteinExistence type="predicted"/>
<dbReference type="SUPFAM" id="SSF47027">
    <property type="entry name" value="Acyl-CoA binding protein"/>
    <property type="match status" value="1"/>
</dbReference>
<dbReference type="Gene3D" id="1.20.80.10">
    <property type="match status" value="1"/>
</dbReference>
<dbReference type="GO" id="GO:0000139">
    <property type="term" value="C:Golgi membrane"/>
    <property type="evidence" value="ECO:0007669"/>
    <property type="project" value="TreeGrafter"/>
</dbReference>
<accession>A0AA85JG61</accession>
<dbReference type="WBParaSite" id="TREG1_17650.2">
    <property type="protein sequence ID" value="TREG1_17650.2"/>
    <property type="gene ID" value="TREG1_17650"/>
</dbReference>
<evidence type="ECO:0008006" key="7">
    <source>
        <dbReference type="Google" id="ProtNLM"/>
    </source>
</evidence>
<sequence>MSSMPKDTLKDFSIQELQTKYKLDIDEIFDLAQTFFNEKAEKAFHLSFDDRIDLSALMCVKKYGKFDKSKTPVPGFLDIIGQRRNARWEALSNMKPNEAQTKFINRIYDLCPLFMSYLEAYSRSKGSIAGHYSKEMDVSCPNETVSPIGNGNQHCFTLENEAEIRAALNAQTESQFQSYASLHHPDDPVKRAELIAQLQERHFHEYVAYLQRRYLLIEQSHLESNSPTTNTISSNVPIASDSAPEAVNNVNGDQATNTSTGIPATEINHTENQPLLNGTSKSEVDVQPAIDTQNPIPSCVNVNSVSCSNSMEVATDNSSSALENKEPKIDPFSGASLVVHAPTLWTRGEVKEFKQCLAEDEESVIRISSGEVYSVRVQTHPAGTSIVWEFATDDYDIGFGLFFEWAEPISDPEIMQNRQTVPANSNVSDGQSDVSQIMNAEETNILVDEIIPVSRRNSQSEVCCGSHLYPGAGTYVFKFDNSFSLWRSKTLYYRVCYTY</sequence>
<feature type="region of interest" description="Disordered" evidence="2">
    <location>
        <begin position="243"/>
        <end position="267"/>
    </location>
</feature>
<feature type="domain" description="GOLD" evidence="3">
    <location>
        <begin position="354"/>
        <end position="497"/>
    </location>
</feature>
<dbReference type="AlphaFoldDB" id="A0AA85JG61"/>
<dbReference type="Proteomes" id="UP000050795">
    <property type="component" value="Unassembled WGS sequence"/>
</dbReference>
<dbReference type="InterPro" id="IPR000582">
    <property type="entry name" value="Acyl-CoA-binding_protein"/>
</dbReference>
<dbReference type="InterPro" id="IPR009038">
    <property type="entry name" value="GOLD_dom"/>
</dbReference>
<name>A0AA85JG61_TRIRE</name>
<dbReference type="Pfam" id="PF13897">
    <property type="entry name" value="GOLD_2"/>
    <property type="match status" value="1"/>
</dbReference>
<reference evidence="5" key="1">
    <citation type="submission" date="2022-06" db="EMBL/GenBank/DDBJ databases">
        <authorList>
            <person name="Berger JAMES D."/>
            <person name="Berger JAMES D."/>
        </authorList>
    </citation>
    <scope>NUCLEOTIDE SEQUENCE [LARGE SCALE GENOMIC DNA]</scope>
</reference>
<evidence type="ECO:0000313" key="6">
    <source>
        <dbReference type="WBParaSite" id="TREG1_17650.2"/>
    </source>
</evidence>
<dbReference type="PROSITE" id="PS51228">
    <property type="entry name" value="ACB_2"/>
    <property type="match status" value="1"/>
</dbReference>
<evidence type="ECO:0000313" key="5">
    <source>
        <dbReference type="Proteomes" id="UP000050795"/>
    </source>
</evidence>
<keyword evidence="5" id="KW-1185">Reference proteome</keyword>
<protein>
    <recommendedName>
        <fullName evidence="7">ACB domain-containing protein</fullName>
    </recommendedName>
</protein>
<dbReference type="PANTHER" id="PTHR22973">
    <property type="entry name" value="LD35087P"/>
    <property type="match status" value="1"/>
</dbReference>
<dbReference type="PROSITE" id="PS50866">
    <property type="entry name" value="GOLD"/>
    <property type="match status" value="1"/>
</dbReference>
<dbReference type="InterPro" id="IPR052269">
    <property type="entry name" value="Golgi-PI4KB_interaction"/>
</dbReference>
<dbReference type="InterPro" id="IPR036598">
    <property type="entry name" value="GOLD_dom_sf"/>
</dbReference>
<evidence type="ECO:0000256" key="1">
    <source>
        <dbReference type="ARBA" id="ARBA00022990"/>
    </source>
</evidence>